<name>A0AAD8XWQ6_9STRA</name>
<dbReference type="AlphaFoldDB" id="A0AAD8XWQ6"/>
<evidence type="ECO:0000256" key="1">
    <source>
        <dbReference type="SAM" id="MobiDB-lite"/>
    </source>
</evidence>
<dbReference type="EMBL" id="JATAAI010000035">
    <property type="protein sequence ID" value="KAK1735107.1"/>
    <property type="molecule type" value="Genomic_DNA"/>
</dbReference>
<feature type="region of interest" description="Disordered" evidence="1">
    <location>
        <begin position="108"/>
        <end position="162"/>
    </location>
</feature>
<protein>
    <submittedName>
        <fullName evidence="2">Uncharacterized protein</fullName>
    </submittedName>
</protein>
<comment type="caution">
    <text evidence="2">The sequence shown here is derived from an EMBL/GenBank/DDBJ whole genome shotgun (WGS) entry which is preliminary data.</text>
</comment>
<proteinExistence type="predicted"/>
<organism evidence="2 3">
    <name type="scientific">Skeletonema marinoi</name>
    <dbReference type="NCBI Taxonomy" id="267567"/>
    <lineage>
        <taxon>Eukaryota</taxon>
        <taxon>Sar</taxon>
        <taxon>Stramenopiles</taxon>
        <taxon>Ochrophyta</taxon>
        <taxon>Bacillariophyta</taxon>
        <taxon>Coscinodiscophyceae</taxon>
        <taxon>Thalassiosirophycidae</taxon>
        <taxon>Thalassiosirales</taxon>
        <taxon>Skeletonemataceae</taxon>
        <taxon>Skeletonema</taxon>
        <taxon>Skeletonema marinoi-dohrnii complex</taxon>
    </lineage>
</organism>
<feature type="region of interest" description="Disordered" evidence="1">
    <location>
        <begin position="1187"/>
        <end position="1213"/>
    </location>
</feature>
<gene>
    <name evidence="2" type="ORF">QTG54_014173</name>
</gene>
<accession>A0AAD8XWQ6</accession>
<reference evidence="2" key="1">
    <citation type="submission" date="2023-06" db="EMBL/GenBank/DDBJ databases">
        <title>Survivors Of The Sea: Transcriptome response of Skeletonema marinoi to long-term dormancy.</title>
        <authorList>
            <person name="Pinder M.I.M."/>
            <person name="Kourtchenko O."/>
            <person name="Robertson E.K."/>
            <person name="Larsson T."/>
            <person name="Maumus F."/>
            <person name="Osuna-Cruz C.M."/>
            <person name="Vancaester E."/>
            <person name="Stenow R."/>
            <person name="Vandepoele K."/>
            <person name="Ploug H."/>
            <person name="Bruchert V."/>
            <person name="Godhe A."/>
            <person name="Topel M."/>
        </authorList>
    </citation>
    <scope>NUCLEOTIDE SEQUENCE</scope>
    <source>
        <strain evidence="2">R05AC</strain>
    </source>
</reference>
<feature type="compositionally biased region" description="Basic residues" evidence="1">
    <location>
        <begin position="133"/>
        <end position="148"/>
    </location>
</feature>
<evidence type="ECO:0000313" key="2">
    <source>
        <dbReference type="EMBL" id="KAK1735107.1"/>
    </source>
</evidence>
<sequence length="1213" mass="134514">MDQKEWADDAITGLDVGDTGEDVSRRSSKTKRTAAASNGTSRKRPRSKPASTEQKKRPQKPKPPPAPPASLVSLMKKDKSVLHFFTSLQENVTYDVDKWKHEAAHWKRMASSLPSSTSKQNVNRTKTTMSTKKVQRKSNNKDGKKHGSSHYLGGINNNEEEGSTIPITDEALFGECSDDEEDNIESTFFSNADENDCCERVIIHRTSAVEESQRDTQTLPHGARRSLILGKLIEAKSLLDLLGVSLVVVVEKTKPSPTNEIPLETNVDKECTTLLDSATDGDNDVENEPTSFLHEEGLPGKTKDFEMHSSVAMERIMHRQSDEKVVADMMASLRTLIEASSFMNNHKDASEQQNCHPFYRCGKPHCPTVYFGTHSDDKDQPESHPASVGLKHLIDVLTIMDVYCHDSFDERDWEFIFEDVSDQIILSVEDMTILQIGMRNRCQLVEKLLSSLHVEITRTWATTERASNLDSSAMHFYPTDVMNEGKTFDPEEEFAYSVKNFNRLVSLEERIAHGRIASLLQRRLGAFQKATELVLGYVISAAPSRGIENYHPKIPPALSMCVLESLLSPEDHDPADSESERNEDWFCESIQFILASSGDTMPEECSSLLLKAIAFATRTAANIWKERCSSSDKRIRDIALVEVAAYKRLLRMANGTWLNISGSEEDEMLEISGIFSLCNASDKISKLSTEGLSSTELGLSCITFLITNGKADEIIEFCGNFVSSLKNGKCIDNRLSRRFFSLLPACCFAYNSIMSRKWESIKLVSASSGRHTAAAFSIKHEFTCILEDAVDVVVALKKSEIGWVNVDAIIQCYKILGDALGLYRFAKKVLSSMNAVEEYSSLVASQRAGTSRIMTSLLDAAAIVTVRVINLERRPDRFLDFMECAVSSERMLVMKGVAKLEQKSSVSVYKNAKVICDKEGESTGNFAFDGQCSIDELETKIAQMTKGLCVLSDFVKDKWKPSELSAFDKHAGNDFKDAHTTTSEKACALSHIAAWVGVVSSFDFSLDKGSVAMNLNKVAGLITISGFARGLSLLNENEGMDPSPVCVILEDDAQLCDRFVERIQAVLDELPRDFHFCSIGYSRPKFAPIIDYSPEIGIPSCLWYLTGYILSAAGARFLSSSLPVVGPVDSWIAVKMRDNFANRYGDSLGVGKHPKAHHAPLPKDLSKIMKFRAFAAKVPLCTQKQAVAQSQGTRGGGNWRDAKKDSDVEYSGY</sequence>
<feature type="region of interest" description="Disordered" evidence="1">
    <location>
        <begin position="1"/>
        <end position="71"/>
    </location>
</feature>
<evidence type="ECO:0000313" key="3">
    <source>
        <dbReference type="Proteomes" id="UP001224775"/>
    </source>
</evidence>
<dbReference type="Proteomes" id="UP001224775">
    <property type="component" value="Unassembled WGS sequence"/>
</dbReference>
<feature type="compositionally biased region" description="Polar residues" evidence="1">
    <location>
        <begin position="112"/>
        <end position="132"/>
    </location>
</feature>
<keyword evidence="3" id="KW-1185">Reference proteome</keyword>